<dbReference type="SMART" id="SM00507">
    <property type="entry name" value="HNHc"/>
    <property type="match status" value="1"/>
</dbReference>
<proteinExistence type="predicted"/>
<accession>A0A495V6N5</accession>
<dbReference type="CDD" id="cd00085">
    <property type="entry name" value="HNHc"/>
    <property type="match status" value="1"/>
</dbReference>
<dbReference type="InterPro" id="IPR003615">
    <property type="entry name" value="HNH_nuc"/>
</dbReference>
<comment type="caution">
    <text evidence="2">The sequence shown here is derived from an EMBL/GenBank/DDBJ whole genome shotgun (WGS) entry which is preliminary data.</text>
</comment>
<dbReference type="Proteomes" id="UP000274556">
    <property type="component" value="Unassembled WGS sequence"/>
</dbReference>
<dbReference type="InterPro" id="IPR002711">
    <property type="entry name" value="HNH"/>
</dbReference>
<dbReference type="AlphaFoldDB" id="A0A495V6N5"/>
<reference evidence="2 3" key="1">
    <citation type="submission" date="2018-10" db="EMBL/GenBank/DDBJ databases">
        <title>Genomic Encyclopedia of Archaeal and Bacterial Type Strains, Phase II (KMG-II): from individual species to whole genera.</title>
        <authorList>
            <person name="Goeker M."/>
        </authorList>
    </citation>
    <scope>NUCLEOTIDE SEQUENCE [LARGE SCALE GENOMIC DNA]</scope>
    <source>
        <strain evidence="2 3">DSM 235</strain>
    </source>
</reference>
<organism evidence="2 3">
    <name type="scientific">Thiocapsa rosea</name>
    <dbReference type="NCBI Taxonomy" id="69360"/>
    <lineage>
        <taxon>Bacteria</taxon>
        <taxon>Pseudomonadati</taxon>
        <taxon>Pseudomonadota</taxon>
        <taxon>Gammaproteobacteria</taxon>
        <taxon>Chromatiales</taxon>
        <taxon>Chromatiaceae</taxon>
        <taxon>Thiocapsa</taxon>
    </lineage>
</organism>
<feature type="domain" description="HNH nuclease" evidence="1">
    <location>
        <begin position="217"/>
        <end position="277"/>
    </location>
</feature>
<gene>
    <name evidence="2" type="ORF">BDD21_1751</name>
</gene>
<dbReference type="GO" id="GO:0004519">
    <property type="term" value="F:endonuclease activity"/>
    <property type="evidence" value="ECO:0007669"/>
    <property type="project" value="UniProtKB-KW"/>
</dbReference>
<evidence type="ECO:0000313" key="2">
    <source>
        <dbReference type="EMBL" id="RKT44370.1"/>
    </source>
</evidence>
<dbReference type="Pfam" id="PF01844">
    <property type="entry name" value="HNH"/>
    <property type="match status" value="1"/>
</dbReference>
<keyword evidence="2" id="KW-0540">Nuclease</keyword>
<dbReference type="GO" id="GO:0003676">
    <property type="term" value="F:nucleic acid binding"/>
    <property type="evidence" value="ECO:0007669"/>
    <property type="project" value="InterPro"/>
</dbReference>
<name>A0A495V6N5_9GAMM</name>
<dbReference type="GO" id="GO:0008270">
    <property type="term" value="F:zinc ion binding"/>
    <property type="evidence" value="ECO:0007669"/>
    <property type="project" value="InterPro"/>
</dbReference>
<keyword evidence="3" id="KW-1185">Reference proteome</keyword>
<dbReference type="Gene3D" id="1.10.30.50">
    <property type="match status" value="1"/>
</dbReference>
<keyword evidence="2" id="KW-0378">Hydrolase</keyword>
<protein>
    <submittedName>
        <fullName evidence="2">HNH endonuclease</fullName>
    </submittedName>
</protein>
<evidence type="ECO:0000259" key="1">
    <source>
        <dbReference type="SMART" id="SM00507"/>
    </source>
</evidence>
<evidence type="ECO:0000313" key="3">
    <source>
        <dbReference type="Proteomes" id="UP000274556"/>
    </source>
</evidence>
<sequence length="282" mass="31698">MGHFDWRKEVTQWVQSRRPIRDSVDEFIAFFERAFENTLRPDKSWFGTSKSSISIVVGNIYLCSYVSTGVDLGIWMLVDSCPGGKPGFDYSPVRSTLSSAHPLTWMHSSSVSRLGEIISDTEIWRGYRTASLRILDFRRVAADRDAQQIERNKQLIVSFWNSSHSLLAASDYSREFGNEVTQSLSLSQAERRLRLEAAPKTPPVVTVVSKAFRRNPDVVAEVLQNAAGYCESCRSKAPFHRSSDGSPYLEIHHRIPLAEGGDDTVDNSVALCPNCHRKAHFG</sequence>
<keyword evidence="2" id="KW-0255">Endonuclease</keyword>
<dbReference type="EMBL" id="RBXL01000001">
    <property type="protein sequence ID" value="RKT44370.1"/>
    <property type="molecule type" value="Genomic_DNA"/>
</dbReference>